<dbReference type="SMART" id="SM00367">
    <property type="entry name" value="LRR_CC"/>
    <property type="match status" value="7"/>
</dbReference>
<dbReference type="InterPro" id="IPR006553">
    <property type="entry name" value="Leu-rich_rpt_Cys-con_subtyp"/>
</dbReference>
<dbReference type="STRING" id="225164.V4B0V8"/>
<dbReference type="Pfam" id="PF12937">
    <property type="entry name" value="F-box-like"/>
    <property type="match status" value="1"/>
</dbReference>
<keyword evidence="5" id="KW-1185">Reference proteome</keyword>
<dbReference type="RefSeq" id="XP_009049445.1">
    <property type="nucleotide sequence ID" value="XM_009051197.1"/>
</dbReference>
<gene>
    <name evidence="4" type="ORF">LOTGIDRAFT_141409</name>
</gene>
<evidence type="ECO:0000313" key="5">
    <source>
        <dbReference type="Proteomes" id="UP000030746"/>
    </source>
</evidence>
<dbReference type="Gene3D" id="3.80.10.10">
    <property type="entry name" value="Ribonuclease Inhibitor"/>
    <property type="match status" value="2"/>
</dbReference>
<feature type="domain" description="F-box" evidence="3">
    <location>
        <begin position="92"/>
        <end position="139"/>
    </location>
</feature>
<dbReference type="InterPro" id="IPR001810">
    <property type="entry name" value="F-box_dom"/>
</dbReference>
<dbReference type="OrthoDB" id="423607at2759"/>
<dbReference type="GeneID" id="20234432"/>
<dbReference type="KEGG" id="lgi:LOTGIDRAFT_141409"/>
<dbReference type="HOGENOM" id="CLU_535631_0_0_1"/>
<dbReference type="SUPFAM" id="SSF52047">
    <property type="entry name" value="RNI-like"/>
    <property type="match status" value="1"/>
</dbReference>
<sequence>MASQIPGNHLGQAGSSTENSTNNEDSESKCWRPETLESKTKLVDNGSSETSGNKLVTDLASLNISQNTALHKIGEQPSENSLTHSIHKQTTDIYISDLPECVLLRIFHFVDIRTLILVIRKTCRFWHYLSYDRPKLEELDLTGADKLTYSGFETLKKDVHSLTHLSIAYTMIDDKGLKVIAENSPKLKLLNIKSCVNISDVGIGYVASHCKELESLLVNKTDPEEKGCSMSSFGLETLALGCCKLKTLCISYCHLIDDKCIIAVASNCLGLTELRLAGCVSITDASLMALGEHSRYLKDLESHNSIDVTKNTLIRLQNHSHLQSLHLSFCTRITNDTIIEIAKHCPDLQELSLRGCNLITDIAIASLVNSCAFLRILDLSGESCFFAMKISNVSLSAIANDCKYIERLMVSKNKLINLSGLEVLFSRCKSLESLELTVGEPMYTSFSGVMSLVNNIKNRIVKIANHTQIIANKQSGTLHIEFYPNAESNILNKTGGDDDLCMSSSSLTE</sequence>
<dbReference type="InterPro" id="IPR036047">
    <property type="entry name" value="F-box-like_dom_sf"/>
</dbReference>
<dbReference type="Pfam" id="PF25372">
    <property type="entry name" value="DUF7885"/>
    <property type="match status" value="1"/>
</dbReference>
<organism evidence="4 5">
    <name type="scientific">Lottia gigantea</name>
    <name type="common">Giant owl limpet</name>
    <dbReference type="NCBI Taxonomy" id="225164"/>
    <lineage>
        <taxon>Eukaryota</taxon>
        <taxon>Metazoa</taxon>
        <taxon>Spiralia</taxon>
        <taxon>Lophotrochozoa</taxon>
        <taxon>Mollusca</taxon>
        <taxon>Gastropoda</taxon>
        <taxon>Patellogastropoda</taxon>
        <taxon>Lottioidea</taxon>
        <taxon>Lottiidae</taxon>
        <taxon>Lottia</taxon>
    </lineage>
</organism>
<evidence type="ECO:0000313" key="4">
    <source>
        <dbReference type="EMBL" id="ESO99861.1"/>
    </source>
</evidence>
<dbReference type="GO" id="GO:0031146">
    <property type="term" value="P:SCF-dependent proteasomal ubiquitin-dependent protein catabolic process"/>
    <property type="evidence" value="ECO:0007669"/>
    <property type="project" value="TreeGrafter"/>
</dbReference>
<dbReference type="PANTHER" id="PTHR13318">
    <property type="entry name" value="PARTNER OF PAIRED, ISOFORM B-RELATED"/>
    <property type="match status" value="1"/>
</dbReference>
<feature type="region of interest" description="Disordered" evidence="2">
    <location>
        <begin position="1"/>
        <end position="32"/>
    </location>
</feature>
<dbReference type="InterPro" id="IPR032675">
    <property type="entry name" value="LRR_dom_sf"/>
</dbReference>
<dbReference type="PROSITE" id="PS50181">
    <property type="entry name" value="FBOX"/>
    <property type="match status" value="1"/>
</dbReference>
<dbReference type="InterPro" id="IPR001611">
    <property type="entry name" value="Leu-rich_rpt"/>
</dbReference>
<dbReference type="OMA" id="ACCSELN"/>
<evidence type="ECO:0000259" key="3">
    <source>
        <dbReference type="PROSITE" id="PS50181"/>
    </source>
</evidence>
<dbReference type="Pfam" id="PF13516">
    <property type="entry name" value="LRR_6"/>
    <property type="match status" value="1"/>
</dbReference>
<dbReference type="EMBL" id="KB200870">
    <property type="protein sequence ID" value="ESO99861.1"/>
    <property type="molecule type" value="Genomic_DNA"/>
</dbReference>
<dbReference type="GO" id="GO:0019005">
    <property type="term" value="C:SCF ubiquitin ligase complex"/>
    <property type="evidence" value="ECO:0007669"/>
    <property type="project" value="TreeGrafter"/>
</dbReference>
<protein>
    <recommendedName>
        <fullName evidence="3">F-box domain-containing protein</fullName>
    </recommendedName>
</protein>
<dbReference type="PANTHER" id="PTHR13318:SF95">
    <property type="entry name" value="F-BOX PROTEIN YLR352W"/>
    <property type="match status" value="1"/>
</dbReference>
<dbReference type="InterPro" id="IPR057207">
    <property type="entry name" value="FBXL15_LRR"/>
</dbReference>
<keyword evidence="1" id="KW-0833">Ubl conjugation pathway</keyword>
<evidence type="ECO:0000256" key="2">
    <source>
        <dbReference type="SAM" id="MobiDB-lite"/>
    </source>
</evidence>
<name>V4B0V8_LOTGI</name>
<dbReference type="Proteomes" id="UP000030746">
    <property type="component" value="Unassembled WGS sequence"/>
</dbReference>
<dbReference type="CTD" id="20234432"/>
<evidence type="ECO:0000256" key="1">
    <source>
        <dbReference type="ARBA" id="ARBA00022786"/>
    </source>
</evidence>
<accession>V4B0V8</accession>
<dbReference type="SUPFAM" id="SSF81383">
    <property type="entry name" value="F-box domain"/>
    <property type="match status" value="1"/>
</dbReference>
<proteinExistence type="predicted"/>
<reference evidence="4 5" key="1">
    <citation type="journal article" date="2013" name="Nature">
        <title>Insights into bilaterian evolution from three spiralian genomes.</title>
        <authorList>
            <person name="Simakov O."/>
            <person name="Marletaz F."/>
            <person name="Cho S.J."/>
            <person name="Edsinger-Gonzales E."/>
            <person name="Havlak P."/>
            <person name="Hellsten U."/>
            <person name="Kuo D.H."/>
            <person name="Larsson T."/>
            <person name="Lv J."/>
            <person name="Arendt D."/>
            <person name="Savage R."/>
            <person name="Osoegawa K."/>
            <person name="de Jong P."/>
            <person name="Grimwood J."/>
            <person name="Chapman J.A."/>
            <person name="Shapiro H."/>
            <person name="Aerts A."/>
            <person name="Otillar R.P."/>
            <person name="Terry A.Y."/>
            <person name="Boore J.L."/>
            <person name="Grigoriev I.V."/>
            <person name="Lindberg D.R."/>
            <person name="Seaver E.C."/>
            <person name="Weisblat D.A."/>
            <person name="Putnam N.H."/>
            <person name="Rokhsar D.S."/>
        </authorList>
    </citation>
    <scope>NUCLEOTIDE SEQUENCE [LARGE SCALE GENOMIC DNA]</scope>
</reference>
<dbReference type="AlphaFoldDB" id="V4B0V8"/>